<gene>
    <name evidence="2" type="ORF">MCHLO_00162</name>
</gene>
<name>A0ABQ0KUY7_MYCCL</name>
<evidence type="ECO:0008006" key="4">
    <source>
        <dbReference type="Google" id="ProtNLM"/>
    </source>
</evidence>
<protein>
    <recommendedName>
        <fullName evidence="4">F-box domain-containing protein</fullName>
    </recommendedName>
</protein>
<dbReference type="InterPro" id="IPR032675">
    <property type="entry name" value="LRR_dom_sf"/>
</dbReference>
<accession>A0ABQ0KUY7</accession>
<dbReference type="EMBL" id="DF837944">
    <property type="protein sequence ID" value="GAT42447.1"/>
    <property type="molecule type" value="Genomic_DNA"/>
</dbReference>
<reference evidence="2" key="1">
    <citation type="submission" date="2014-09" db="EMBL/GenBank/DDBJ databases">
        <title>Genome sequence of the luminous mushroom Mycena chlorophos for searching fungal bioluminescence genes.</title>
        <authorList>
            <person name="Tanaka Y."/>
            <person name="Kasuga D."/>
            <person name="Oba Y."/>
            <person name="Hase S."/>
            <person name="Sato K."/>
            <person name="Oba Y."/>
            <person name="Sakakibara Y."/>
        </authorList>
    </citation>
    <scope>NUCLEOTIDE SEQUENCE</scope>
</reference>
<keyword evidence="3" id="KW-1185">Reference proteome</keyword>
<dbReference type="Gene3D" id="3.80.10.10">
    <property type="entry name" value="Ribonuclease Inhibitor"/>
    <property type="match status" value="1"/>
</dbReference>
<proteinExistence type="predicted"/>
<feature type="chain" id="PRO_5045911526" description="F-box domain-containing protein" evidence="1">
    <location>
        <begin position="26"/>
        <end position="480"/>
    </location>
</feature>
<keyword evidence="1" id="KW-0732">Signal</keyword>
<evidence type="ECO:0000313" key="3">
    <source>
        <dbReference type="Proteomes" id="UP000815677"/>
    </source>
</evidence>
<dbReference type="SUPFAM" id="SSF52047">
    <property type="entry name" value="RNI-like"/>
    <property type="match status" value="1"/>
</dbReference>
<sequence length="480" mass="54230">MSAISALPSELLSAIFLLTLPPLSPFSQPLPLRDPTTRYARDKHRTLLNNLDAPWTLPLVSSDWRYTALSLPGLWTRFFLSSSLTSFEGRILHLQLARIKAFGSDTPMDVLIRFTSTTGHSYRERTKTPFAPLLDALVEMRSRWRTVEWFFDDGIIALPPILVSPAELQTLPNLVELRIMGTRPMSLDLLEFFQNAPRLTRVSLGDPNANASGWRSRGFEHVVLPWSQLMAYKSFVERLDPHLARLTLCASTLRVLDLHSARKWYLAPMSRSLKLELPVLEALVLSLGEAASGLGCFTAPQLAHLHISELRDADGRELHAFLRRANSTINMRSLTLTTLSSSALTASTIIDILRETPRLGTLRLCMGTPPTADSNPVNDAPQNAILHAVLDSSHFLLRELQHLEWADFADQTDRRLLVDFVIGAVSLRLVRVITHRMRMKSYGRRLRELGESEGGRRIEFSAMGSYKGRKIVRDWREYFS</sequence>
<evidence type="ECO:0000256" key="1">
    <source>
        <dbReference type="SAM" id="SignalP"/>
    </source>
</evidence>
<dbReference type="Proteomes" id="UP000815677">
    <property type="component" value="Unassembled WGS sequence"/>
</dbReference>
<feature type="signal peptide" evidence="1">
    <location>
        <begin position="1"/>
        <end position="25"/>
    </location>
</feature>
<evidence type="ECO:0000313" key="2">
    <source>
        <dbReference type="EMBL" id="GAT42447.1"/>
    </source>
</evidence>
<organism evidence="2 3">
    <name type="scientific">Mycena chlorophos</name>
    <name type="common">Agaric fungus</name>
    <name type="synonym">Agaricus chlorophos</name>
    <dbReference type="NCBI Taxonomy" id="658473"/>
    <lineage>
        <taxon>Eukaryota</taxon>
        <taxon>Fungi</taxon>
        <taxon>Dikarya</taxon>
        <taxon>Basidiomycota</taxon>
        <taxon>Agaricomycotina</taxon>
        <taxon>Agaricomycetes</taxon>
        <taxon>Agaricomycetidae</taxon>
        <taxon>Agaricales</taxon>
        <taxon>Marasmiineae</taxon>
        <taxon>Mycenaceae</taxon>
        <taxon>Mycena</taxon>
    </lineage>
</organism>